<dbReference type="PANTHER" id="PTHR40621">
    <property type="entry name" value="TRANSCRIPTION FACTOR KAPC-RELATED"/>
    <property type="match status" value="1"/>
</dbReference>
<dbReference type="GO" id="GO:0090575">
    <property type="term" value="C:RNA polymerase II transcription regulator complex"/>
    <property type="evidence" value="ECO:0007669"/>
    <property type="project" value="TreeGrafter"/>
</dbReference>
<dbReference type="InParanoid" id="A0A0C3H360"/>
<keyword evidence="9" id="KW-0175">Coiled coil</keyword>
<gene>
    <name evidence="11" type="ORF">OIDMADRAFT_96629</name>
</gene>
<feature type="non-terminal residue" evidence="11">
    <location>
        <position position="1"/>
    </location>
</feature>
<keyword evidence="6" id="KW-0804">Transcription</keyword>
<evidence type="ECO:0000256" key="2">
    <source>
        <dbReference type="ARBA" id="ARBA00004123"/>
    </source>
</evidence>
<dbReference type="GO" id="GO:0001228">
    <property type="term" value="F:DNA-binding transcription activator activity, RNA polymerase II-specific"/>
    <property type="evidence" value="ECO:0007669"/>
    <property type="project" value="TreeGrafter"/>
</dbReference>
<dbReference type="STRING" id="913774.A0A0C3H360"/>
<comment type="function">
    <text evidence="1">Putative transcription factor.</text>
</comment>
<accession>A0A0C3H360</accession>
<reference evidence="11 12" key="1">
    <citation type="submission" date="2014-04" db="EMBL/GenBank/DDBJ databases">
        <authorList>
            <consortium name="DOE Joint Genome Institute"/>
            <person name="Kuo A."/>
            <person name="Martino E."/>
            <person name="Perotto S."/>
            <person name="Kohler A."/>
            <person name="Nagy L.G."/>
            <person name="Floudas D."/>
            <person name="Copeland A."/>
            <person name="Barry K.W."/>
            <person name="Cichocki N."/>
            <person name="Veneault-Fourrey C."/>
            <person name="LaButti K."/>
            <person name="Lindquist E.A."/>
            <person name="Lipzen A."/>
            <person name="Lundell T."/>
            <person name="Morin E."/>
            <person name="Murat C."/>
            <person name="Sun H."/>
            <person name="Tunlid A."/>
            <person name="Henrissat B."/>
            <person name="Grigoriev I.V."/>
            <person name="Hibbett D.S."/>
            <person name="Martin F."/>
            <person name="Nordberg H.P."/>
            <person name="Cantor M.N."/>
            <person name="Hua S.X."/>
        </authorList>
    </citation>
    <scope>NUCLEOTIDE SEQUENCE [LARGE SCALE GENOMIC DNA]</scope>
    <source>
        <strain evidence="11 12">Zn</strain>
    </source>
</reference>
<evidence type="ECO:0000256" key="5">
    <source>
        <dbReference type="ARBA" id="ARBA00023125"/>
    </source>
</evidence>
<dbReference type="AlphaFoldDB" id="A0A0C3H360"/>
<dbReference type="Proteomes" id="UP000054321">
    <property type="component" value="Unassembled WGS sequence"/>
</dbReference>
<comment type="subcellular location">
    <subcellularLocation>
        <location evidence="2">Nucleus</location>
    </subcellularLocation>
</comment>
<evidence type="ECO:0000259" key="10">
    <source>
        <dbReference type="PROSITE" id="PS50217"/>
    </source>
</evidence>
<proteinExistence type="inferred from homology"/>
<evidence type="ECO:0000256" key="7">
    <source>
        <dbReference type="ARBA" id="ARBA00023242"/>
    </source>
</evidence>
<organism evidence="11 12">
    <name type="scientific">Oidiodendron maius (strain Zn)</name>
    <dbReference type="NCBI Taxonomy" id="913774"/>
    <lineage>
        <taxon>Eukaryota</taxon>
        <taxon>Fungi</taxon>
        <taxon>Dikarya</taxon>
        <taxon>Ascomycota</taxon>
        <taxon>Pezizomycotina</taxon>
        <taxon>Leotiomycetes</taxon>
        <taxon>Leotiomycetes incertae sedis</taxon>
        <taxon>Myxotrichaceae</taxon>
        <taxon>Oidiodendron</taxon>
    </lineage>
</organism>
<dbReference type="InterPro" id="IPR046347">
    <property type="entry name" value="bZIP_sf"/>
</dbReference>
<comment type="similarity">
    <text evidence="3">Belongs to the bZIP family.</text>
</comment>
<dbReference type="PANTHER" id="PTHR40621:SF11">
    <property type="entry name" value="TRANSCRIPTION FACTOR KAPC-RELATED"/>
    <property type="match status" value="1"/>
</dbReference>
<dbReference type="InterPro" id="IPR004827">
    <property type="entry name" value="bZIP"/>
</dbReference>
<sequence>GMIPVQSDIQEIDKTEEWKMGKEGNKRAIPHHILLRRRAQNRASQRAFRKRKEKRMKDIEEQLTDLQERHSELIQMYKTLQLECSATRQEMETLRQ</sequence>
<dbReference type="SMART" id="SM00338">
    <property type="entry name" value="BRLZ"/>
    <property type="match status" value="1"/>
</dbReference>
<feature type="domain" description="BZIP" evidence="10">
    <location>
        <begin position="36"/>
        <end position="94"/>
    </location>
</feature>
<dbReference type="HOGENOM" id="CLU_2365303_0_0_1"/>
<dbReference type="EMBL" id="KN832883">
    <property type="protein sequence ID" value="KIM96976.1"/>
    <property type="molecule type" value="Genomic_DNA"/>
</dbReference>
<feature type="coiled-coil region" evidence="9">
    <location>
        <begin position="49"/>
        <end position="83"/>
    </location>
</feature>
<evidence type="ECO:0000256" key="9">
    <source>
        <dbReference type="SAM" id="Coils"/>
    </source>
</evidence>
<dbReference type="PROSITE" id="PS00036">
    <property type="entry name" value="BZIP_BASIC"/>
    <property type="match status" value="1"/>
</dbReference>
<dbReference type="PROSITE" id="PS50217">
    <property type="entry name" value="BZIP"/>
    <property type="match status" value="1"/>
</dbReference>
<keyword evidence="12" id="KW-1185">Reference proteome</keyword>
<keyword evidence="4" id="KW-0805">Transcription regulation</keyword>
<feature type="non-terminal residue" evidence="11">
    <location>
        <position position="96"/>
    </location>
</feature>
<dbReference type="InterPro" id="IPR050936">
    <property type="entry name" value="AP-1-like"/>
</dbReference>
<evidence type="ECO:0000256" key="3">
    <source>
        <dbReference type="ARBA" id="ARBA00007163"/>
    </source>
</evidence>
<evidence type="ECO:0000256" key="6">
    <source>
        <dbReference type="ARBA" id="ARBA00023163"/>
    </source>
</evidence>
<keyword evidence="7" id="KW-0539">Nucleus</keyword>
<reference evidence="12" key="2">
    <citation type="submission" date="2015-01" db="EMBL/GenBank/DDBJ databases">
        <title>Evolutionary Origins and Diversification of the Mycorrhizal Mutualists.</title>
        <authorList>
            <consortium name="DOE Joint Genome Institute"/>
            <consortium name="Mycorrhizal Genomics Consortium"/>
            <person name="Kohler A."/>
            <person name="Kuo A."/>
            <person name="Nagy L.G."/>
            <person name="Floudas D."/>
            <person name="Copeland A."/>
            <person name="Barry K.W."/>
            <person name="Cichocki N."/>
            <person name="Veneault-Fourrey C."/>
            <person name="LaButti K."/>
            <person name="Lindquist E.A."/>
            <person name="Lipzen A."/>
            <person name="Lundell T."/>
            <person name="Morin E."/>
            <person name="Murat C."/>
            <person name="Riley R."/>
            <person name="Ohm R."/>
            <person name="Sun H."/>
            <person name="Tunlid A."/>
            <person name="Henrissat B."/>
            <person name="Grigoriev I.V."/>
            <person name="Hibbett D.S."/>
            <person name="Martin F."/>
        </authorList>
    </citation>
    <scope>NUCLEOTIDE SEQUENCE [LARGE SCALE GENOMIC DNA]</scope>
    <source>
        <strain evidence="12">Zn</strain>
    </source>
</reference>
<evidence type="ECO:0000256" key="8">
    <source>
        <dbReference type="ARBA" id="ARBA00044067"/>
    </source>
</evidence>
<dbReference type="Pfam" id="PF00170">
    <property type="entry name" value="bZIP_1"/>
    <property type="match status" value="1"/>
</dbReference>
<evidence type="ECO:0000313" key="12">
    <source>
        <dbReference type="Proteomes" id="UP000054321"/>
    </source>
</evidence>
<evidence type="ECO:0000313" key="11">
    <source>
        <dbReference type="EMBL" id="KIM96976.1"/>
    </source>
</evidence>
<keyword evidence="5" id="KW-0238">DNA-binding</keyword>
<protein>
    <recommendedName>
        <fullName evidence="8">Putative transcription factor kapC</fullName>
    </recommendedName>
</protein>
<name>A0A0C3H360_OIDMZ</name>
<dbReference type="CDD" id="cd14688">
    <property type="entry name" value="bZIP_YAP"/>
    <property type="match status" value="1"/>
</dbReference>
<evidence type="ECO:0000256" key="4">
    <source>
        <dbReference type="ARBA" id="ARBA00023015"/>
    </source>
</evidence>
<dbReference type="GO" id="GO:0000976">
    <property type="term" value="F:transcription cis-regulatory region binding"/>
    <property type="evidence" value="ECO:0007669"/>
    <property type="project" value="InterPro"/>
</dbReference>
<evidence type="ECO:0000256" key="1">
    <source>
        <dbReference type="ARBA" id="ARBA00004049"/>
    </source>
</evidence>
<dbReference type="SUPFAM" id="SSF57959">
    <property type="entry name" value="Leucine zipper domain"/>
    <property type="match status" value="1"/>
</dbReference>
<dbReference type="Gene3D" id="1.20.5.170">
    <property type="match status" value="1"/>
</dbReference>